<evidence type="ECO:0000313" key="2">
    <source>
        <dbReference type="EMBL" id="TNM72349.1"/>
    </source>
</evidence>
<evidence type="ECO:0000313" key="1">
    <source>
        <dbReference type="EMBL" id="MBB6015961.1"/>
    </source>
</evidence>
<accession>A0A5C4Y9V9</accession>
<organism evidence="2 3">
    <name type="scientific">Deinococcus radiopugnans ATCC 19172</name>
    <dbReference type="NCBI Taxonomy" id="585398"/>
    <lineage>
        <taxon>Bacteria</taxon>
        <taxon>Thermotogati</taxon>
        <taxon>Deinococcota</taxon>
        <taxon>Deinococci</taxon>
        <taxon>Deinococcales</taxon>
        <taxon>Deinococcaceae</taxon>
        <taxon>Deinococcus</taxon>
    </lineage>
</organism>
<dbReference type="OrthoDB" id="4070142at2"/>
<dbReference type="EMBL" id="VDMO01000003">
    <property type="protein sequence ID" value="TNM72349.1"/>
    <property type="molecule type" value="Genomic_DNA"/>
</dbReference>
<sequence length="324" mass="36872">MNFSTPTLLFGLPLYIRKEDAKILHRFLDSIWKSNYLTPTKDIEDDLTLMSLYFNPISTGAKLRSALEKMPNSIEIPSLPFSLDGLIINLSSRKHLLRPEGRIALSILESTGNRNSENVILDSITLLWAYSILHSRYEQWNSQRLVSVIDNLSGSKTLQIQSLGLLIWLLINRNNSIVRALPKNIENSQFRRKMDKLVDVPVTAFASALSKNFEKKDRQELSIYSGWQLSEAKRRLGGRLVIEPSVYIAESADEEVLDIIIHDLSKRKNTHQEISDGLDSFMKNFQDVSSSLAALGFFFEDTRNTRKVINKIKSAVSNTVKNED</sequence>
<gene>
    <name evidence="2" type="ORF">FHR04_03365</name>
    <name evidence="1" type="ORF">HNQ04_001193</name>
</gene>
<protein>
    <submittedName>
        <fullName evidence="2">Uncharacterized protein</fullName>
    </submittedName>
</protein>
<reference evidence="2 3" key="1">
    <citation type="submission" date="2019-06" db="EMBL/GenBank/DDBJ databases">
        <title>Genome sequence of Deinococcus radiopugnans ATCC 19172.</title>
        <authorList>
            <person name="Maclea K.S."/>
            <person name="Maynard C.R."/>
        </authorList>
    </citation>
    <scope>NUCLEOTIDE SEQUENCE [LARGE SCALE GENOMIC DNA]</scope>
    <source>
        <strain evidence="2 3">ATCC 19172</strain>
    </source>
</reference>
<dbReference type="AlphaFoldDB" id="A0A5C4Y9V9"/>
<comment type="caution">
    <text evidence="2">The sequence shown here is derived from an EMBL/GenBank/DDBJ whole genome shotgun (WGS) entry which is preliminary data.</text>
</comment>
<dbReference type="RefSeq" id="WP_139400814.1">
    <property type="nucleotide sequence ID" value="NZ_JACHEW010000004.1"/>
</dbReference>
<proteinExistence type="predicted"/>
<dbReference type="Proteomes" id="UP000313988">
    <property type="component" value="Unassembled WGS sequence"/>
</dbReference>
<name>A0A5C4Y9V9_9DEIO</name>
<evidence type="ECO:0000313" key="4">
    <source>
        <dbReference type="Proteomes" id="UP000629870"/>
    </source>
</evidence>
<dbReference type="Proteomes" id="UP000629870">
    <property type="component" value="Unassembled WGS sequence"/>
</dbReference>
<reference evidence="1 4" key="2">
    <citation type="submission" date="2020-08" db="EMBL/GenBank/DDBJ databases">
        <title>Genomic Encyclopedia of Type Strains, Phase IV (KMG-IV): sequencing the most valuable type-strain genomes for metagenomic binning, comparative biology and taxonomic classification.</title>
        <authorList>
            <person name="Goeker M."/>
        </authorList>
    </citation>
    <scope>NUCLEOTIDE SEQUENCE [LARGE SCALE GENOMIC DNA]</scope>
    <source>
        <strain evidence="1 4">DSM 12027</strain>
    </source>
</reference>
<dbReference type="EMBL" id="JACHEW010000004">
    <property type="protein sequence ID" value="MBB6015961.1"/>
    <property type="molecule type" value="Genomic_DNA"/>
</dbReference>
<keyword evidence="4" id="KW-1185">Reference proteome</keyword>
<evidence type="ECO:0000313" key="3">
    <source>
        <dbReference type="Proteomes" id="UP000313988"/>
    </source>
</evidence>